<dbReference type="InterPro" id="IPR008927">
    <property type="entry name" value="6-PGluconate_DH-like_C_sf"/>
</dbReference>
<dbReference type="GO" id="GO:0047004">
    <property type="term" value="F:UDP-N-acetylglucosamine 6-dehydrogenase activity"/>
    <property type="evidence" value="ECO:0007669"/>
    <property type="project" value="UniProtKB-EC"/>
</dbReference>
<dbReference type="KEGG" id="mcad:Pan265_24010"/>
<comment type="similarity">
    <text evidence="3">Belongs to the UDP-glucose/GDP-mannose dehydrogenase family.</text>
</comment>
<dbReference type="InterPro" id="IPR028359">
    <property type="entry name" value="UDP_ManNAc/GlcNAc_DH"/>
</dbReference>
<dbReference type="SUPFAM" id="SSF52413">
    <property type="entry name" value="UDP-glucose/GDP-mannose dehydrogenase C-terminal domain"/>
    <property type="match status" value="1"/>
</dbReference>
<keyword evidence="2" id="KW-0520">NAD</keyword>
<dbReference type="InterPro" id="IPR014026">
    <property type="entry name" value="UDP-Glc/GDP-Man_DH_dimer"/>
</dbReference>
<evidence type="ECO:0000256" key="1">
    <source>
        <dbReference type="ARBA" id="ARBA00023002"/>
    </source>
</evidence>
<dbReference type="AlphaFoldDB" id="A0A518BZY2"/>
<dbReference type="PANTHER" id="PTHR43491">
    <property type="entry name" value="UDP-N-ACETYL-D-MANNOSAMINE DEHYDROGENASE"/>
    <property type="match status" value="1"/>
</dbReference>
<evidence type="ECO:0000313" key="6">
    <source>
        <dbReference type="Proteomes" id="UP000320386"/>
    </source>
</evidence>
<dbReference type="Pfam" id="PF03721">
    <property type="entry name" value="UDPG_MGDP_dh_N"/>
    <property type="match status" value="1"/>
</dbReference>
<evidence type="ECO:0000256" key="2">
    <source>
        <dbReference type="ARBA" id="ARBA00023027"/>
    </source>
</evidence>
<proteinExistence type="inferred from homology"/>
<dbReference type="Pfam" id="PF00984">
    <property type="entry name" value="UDPG_MGDP_dh"/>
    <property type="match status" value="1"/>
</dbReference>
<dbReference type="PIRSF" id="PIRSF000124">
    <property type="entry name" value="UDPglc_GDPman_dh"/>
    <property type="match status" value="1"/>
</dbReference>
<sequence>MSLSDQDLPKPDALWTHGDPVVGVMALGYVGLPLALTLCEAGLRVTGYDPDPEKIEVMRGGGSPLRHIDAERVRAAVATGRFRATGEASDLEGADAILICVPTPLGAHREPDLSHVREAAAAAAKRLKQGGLLVLESTTYPGTTRDLIGGILKEQGRDPERDCLLAYSPEREDPGRTDHTLRGVPKLVGGTTDAATSAAAGLYGRAFENVIPVSSAEVAESAKLLENIYRAVNIALVNEMKVVLEEIGVDVWEVVEAAATKPFGFQPFYPGPGLGGHCIPVDPFYMAWRAKEAGQPTRFIELAGEINRAMPRYVVERVLLALNRSGLAVRGAKILVLGLAYKPNVDDVRESPSYELIQRLRSLGAEVSYHDPYLAEAPRVNGLAESMRSVAWSEQVVADADAVLIACHHDWYDWAWLGRVARLIIDTRGVMRRQANSVACVVEA</sequence>
<dbReference type="InterPro" id="IPR036291">
    <property type="entry name" value="NAD(P)-bd_dom_sf"/>
</dbReference>
<evidence type="ECO:0000259" key="4">
    <source>
        <dbReference type="SMART" id="SM00984"/>
    </source>
</evidence>
<dbReference type="EMBL" id="CP036280">
    <property type="protein sequence ID" value="QDU72532.1"/>
    <property type="molecule type" value="Genomic_DNA"/>
</dbReference>
<dbReference type="SMART" id="SM00984">
    <property type="entry name" value="UDPG_MGDP_dh_C"/>
    <property type="match status" value="1"/>
</dbReference>
<dbReference type="GO" id="GO:0016628">
    <property type="term" value="F:oxidoreductase activity, acting on the CH-CH group of donors, NAD or NADP as acceptor"/>
    <property type="evidence" value="ECO:0007669"/>
    <property type="project" value="InterPro"/>
</dbReference>
<dbReference type="InterPro" id="IPR014027">
    <property type="entry name" value="UDP-Glc/GDP-Man_DH_C"/>
</dbReference>
<dbReference type="PANTHER" id="PTHR43491:SF1">
    <property type="entry name" value="UDP-N-ACETYL-D-MANNOSAMINE DEHYDROGENASE"/>
    <property type="match status" value="1"/>
</dbReference>
<dbReference type="SUPFAM" id="SSF48179">
    <property type="entry name" value="6-phosphogluconate dehydrogenase C-terminal domain-like"/>
    <property type="match status" value="1"/>
</dbReference>
<dbReference type="InterPro" id="IPR001732">
    <property type="entry name" value="UDP-Glc/GDP-Man_DH_N"/>
</dbReference>
<gene>
    <name evidence="5" type="primary">wbpA</name>
    <name evidence="5" type="ORF">Pan265_24010</name>
</gene>
<dbReference type="InterPro" id="IPR017476">
    <property type="entry name" value="UDP-Glc/GDP-Man"/>
</dbReference>
<dbReference type="NCBIfam" id="TIGR03026">
    <property type="entry name" value="NDP-sugDHase"/>
    <property type="match status" value="1"/>
</dbReference>
<accession>A0A518BZY2</accession>
<dbReference type="SUPFAM" id="SSF51735">
    <property type="entry name" value="NAD(P)-binding Rossmann-fold domains"/>
    <property type="match status" value="1"/>
</dbReference>
<organism evidence="5 6">
    <name type="scientific">Mucisphaera calidilacus</name>
    <dbReference type="NCBI Taxonomy" id="2527982"/>
    <lineage>
        <taxon>Bacteria</taxon>
        <taxon>Pseudomonadati</taxon>
        <taxon>Planctomycetota</taxon>
        <taxon>Phycisphaerae</taxon>
        <taxon>Phycisphaerales</taxon>
        <taxon>Phycisphaeraceae</taxon>
        <taxon>Mucisphaera</taxon>
    </lineage>
</organism>
<dbReference type="Pfam" id="PF03720">
    <property type="entry name" value="UDPG_MGDP_dh_C"/>
    <property type="match status" value="1"/>
</dbReference>
<feature type="domain" description="UDP-glucose/GDP-mannose dehydrogenase C-terminal" evidence="4">
    <location>
        <begin position="335"/>
        <end position="433"/>
    </location>
</feature>
<dbReference type="PIRSF" id="PIRSF500136">
    <property type="entry name" value="UDP_ManNAc_DH"/>
    <property type="match status" value="1"/>
</dbReference>
<dbReference type="InterPro" id="IPR036220">
    <property type="entry name" value="UDP-Glc/GDP-Man_DH_C_sf"/>
</dbReference>
<dbReference type="Gene3D" id="3.40.50.720">
    <property type="entry name" value="NAD(P)-binding Rossmann-like Domain"/>
    <property type="match status" value="2"/>
</dbReference>
<dbReference type="GO" id="GO:0051287">
    <property type="term" value="F:NAD binding"/>
    <property type="evidence" value="ECO:0007669"/>
    <property type="project" value="InterPro"/>
</dbReference>
<dbReference type="GO" id="GO:0000271">
    <property type="term" value="P:polysaccharide biosynthetic process"/>
    <property type="evidence" value="ECO:0007669"/>
    <property type="project" value="InterPro"/>
</dbReference>
<name>A0A518BZY2_9BACT</name>
<dbReference type="Proteomes" id="UP000320386">
    <property type="component" value="Chromosome"/>
</dbReference>
<reference evidence="5 6" key="1">
    <citation type="submission" date="2019-02" db="EMBL/GenBank/DDBJ databases">
        <title>Deep-cultivation of Planctomycetes and their phenomic and genomic characterization uncovers novel biology.</title>
        <authorList>
            <person name="Wiegand S."/>
            <person name="Jogler M."/>
            <person name="Boedeker C."/>
            <person name="Pinto D."/>
            <person name="Vollmers J."/>
            <person name="Rivas-Marin E."/>
            <person name="Kohn T."/>
            <person name="Peeters S.H."/>
            <person name="Heuer A."/>
            <person name="Rast P."/>
            <person name="Oberbeckmann S."/>
            <person name="Bunk B."/>
            <person name="Jeske O."/>
            <person name="Meyerdierks A."/>
            <person name="Storesund J.E."/>
            <person name="Kallscheuer N."/>
            <person name="Luecker S."/>
            <person name="Lage O.M."/>
            <person name="Pohl T."/>
            <person name="Merkel B.J."/>
            <person name="Hornburger P."/>
            <person name="Mueller R.-W."/>
            <person name="Bruemmer F."/>
            <person name="Labrenz M."/>
            <person name="Spormann A.M."/>
            <person name="Op den Camp H."/>
            <person name="Overmann J."/>
            <person name="Amann R."/>
            <person name="Jetten M.S.M."/>
            <person name="Mascher T."/>
            <person name="Medema M.H."/>
            <person name="Devos D.P."/>
            <person name="Kaster A.-K."/>
            <person name="Ovreas L."/>
            <person name="Rohde M."/>
            <person name="Galperin M.Y."/>
            <person name="Jogler C."/>
        </authorList>
    </citation>
    <scope>NUCLEOTIDE SEQUENCE [LARGE SCALE GENOMIC DNA]</scope>
    <source>
        <strain evidence="5 6">Pan265</strain>
    </source>
</reference>
<dbReference type="EC" id="1.1.1.136" evidence="5"/>
<dbReference type="OrthoDB" id="9803238at2"/>
<keyword evidence="6" id="KW-1185">Reference proteome</keyword>
<evidence type="ECO:0000256" key="3">
    <source>
        <dbReference type="PIRNR" id="PIRNR000124"/>
    </source>
</evidence>
<evidence type="ECO:0000313" key="5">
    <source>
        <dbReference type="EMBL" id="QDU72532.1"/>
    </source>
</evidence>
<keyword evidence="1 5" id="KW-0560">Oxidoreductase</keyword>
<protein>
    <submittedName>
        <fullName evidence="5">UDP-N-acetyl-D-glucosamine 6-dehydrogenase</fullName>
        <ecNumber evidence="5">1.1.1.136</ecNumber>
    </submittedName>
</protein>
<dbReference type="RefSeq" id="WP_145446708.1">
    <property type="nucleotide sequence ID" value="NZ_CP036280.1"/>
</dbReference>